<dbReference type="InterPro" id="IPR000215">
    <property type="entry name" value="Serpin_fam"/>
</dbReference>
<sequence length="195" mass="22422">MRTYHNESLMKYVKLKMPKFKVIIRNDYVDTFKHFGVTDIFDENLSDFGKMTDEKVFIGKLMQISDVVVDELGVNAAQSEDDIGEILQSDSDDDSEDSEERQQSETEDDEEEGQQSETDDDENEEQEEESDTDKENDATVEQSQPETAEYSESMLKQLLSDPQEFYVTKPFMFLIFSSQENVVLFSAIVTNPNAD</sequence>
<reference evidence="4 5" key="1">
    <citation type="journal article" date="2014" name="Genome Biol. Evol.">
        <title>The genome of the myxosporean Thelohanellus kitauei shows adaptations to nutrient acquisition within its fish host.</title>
        <authorList>
            <person name="Yang Y."/>
            <person name="Xiong J."/>
            <person name="Zhou Z."/>
            <person name="Huo F."/>
            <person name="Miao W."/>
            <person name="Ran C."/>
            <person name="Liu Y."/>
            <person name="Zhang J."/>
            <person name="Feng J."/>
            <person name="Wang M."/>
            <person name="Wang M."/>
            <person name="Wang L."/>
            <person name="Yao B."/>
        </authorList>
    </citation>
    <scope>NUCLEOTIDE SEQUENCE [LARGE SCALE GENOMIC DNA]</scope>
    <source>
        <strain evidence="4">Wuqing</strain>
    </source>
</reference>
<dbReference type="GO" id="GO:0004867">
    <property type="term" value="F:serine-type endopeptidase inhibitor activity"/>
    <property type="evidence" value="ECO:0007669"/>
    <property type="project" value="InterPro"/>
</dbReference>
<dbReference type="Proteomes" id="UP000031668">
    <property type="component" value="Unassembled WGS sequence"/>
</dbReference>
<feature type="domain" description="Serpin" evidence="3">
    <location>
        <begin position="7"/>
        <end position="81"/>
    </location>
</feature>
<name>A0A0C2MZW9_THEKT</name>
<proteinExistence type="inferred from homology"/>
<evidence type="ECO:0000256" key="1">
    <source>
        <dbReference type="ARBA" id="ARBA00009500"/>
    </source>
</evidence>
<evidence type="ECO:0000313" key="5">
    <source>
        <dbReference type="Proteomes" id="UP000031668"/>
    </source>
</evidence>
<dbReference type="AlphaFoldDB" id="A0A0C2MZW9"/>
<dbReference type="PANTHER" id="PTHR11461">
    <property type="entry name" value="SERINE PROTEASE INHIBITOR, SERPIN"/>
    <property type="match status" value="1"/>
</dbReference>
<dbReference type="Pfam" id="PF00079">
    <property type="entry name" value="Serpin"/>
    <property type="match status" value="1"/>
</dbReference>
<protein>
    <recommendedName>
        <fullName evidence="3">Serpin domain-containing protein</fullName>
    </recommendedName>
</protein>
<dbReference type="InterPro" id="IPR036186">
    <property type="entry name" value="Serpin_sf"/>
</dbReference>
<evidence type="ECO:0000256" key="2">
    <source>
        <dbReference type="SAM" id="MobiDB-lite"/>
    </source>
</evidence>
<evidence type="ECO:0000313" key="4">
    <source>
        <dbReference type="EMBL" id="KII72916.1"/>
    </source>
</evidence>
<feature type="region of interest" description="Disordered" evidence="2">
    <location>
        <begin position="79"/>
        <end position="152"/>
    </location>
</feature>
<dbReference type="SUPFAM" id="SSF56574">
    <property type="entry name" value="Serpins"/>
    <property type="match status" value="1"/>
</dbReference>
<feature type="compositionally biased region" description="Acidic residues" evidence="2">
    <location>
        <begin position="79"/>
        <end position="134"/>
    </location>
</feature>
<dbReference type="InterPro" id="IPR042178">
    <property type="entry name" value="Serpin_sf_1"/>
</dbReference>
<dbReference type="Gene3D" id="2.30.39.10">
    <property type="entry name" value="Alpha-1-antitrypsin, domain 1"/>
    <property type="match status" value="2"/>
</dbReference>
<dbReference type="EMBL" id="JWZT01001076">
    <property type="protein sequence ID" value="KII72916.1"/>
    <property type="molecule type" value="Genomic_DNA"/>
</dbReference>
<evidence type="ECO:0000259" key="3">
    <source>
        <dbReference type="Pfam" id="PF00079"/>
    </source>
</evidence>
<dbReference type="InterPro" id="IPR023796">
    <property type="entry name" value="Serpin_dom"/>
</dbReference>
<dbReference type="Gene3D" id="3.30.497.10">
    <property type="entry name" value="Antithrombin, subunit I, domain 2"/>
    <property type="match status" value="1"/>
</dbReference>
<comment type="caution">
    <text evidence="4">The sequence shown here is derived from an EMBL/GenBank/DDBJ whole genome shotgun (WGS) entry which is preliminary data.</text>
</comment>
<dbReference type="GO" id="GO:0005615">
    <property type="term" value="C:extracellular space"/>
    <property type="evidence" value="ECO:0007669"/>
    <property type="project" value="InterPro"/>
</dbReference>
<gene>
    <name evidence="4" type="ORF">RF11_12385</name>
</gene>
<comment type="similarity">
    <text evidence="1">Belongs to the serpin family.</text>
</comment>
<keyword evidence="5" id="KW-1185">Reference proteome</keyword>
<dbReference type="InterPro" id="IPR042185">
    <property type="entry name" value="Serpin_sf_2"/>
</dbReference>
<dbReference type="PANTHER" id="PTHR11461:SF211">
    <property type="entry name" value="GH10112P-RELATED"/>
    <property type="match status" value="1"/>
</dbReference>
<organism evidence="4 5">
    <name type="scientific">Thelohanellus kitauei</name>
    <name type="common">Myxosporean</name>
    <dbReference type="NCBI Taxonomy" id="669202"/>
    <lineage>
        <taxon>Eukaryota</taxon>
        <taxon>Metazoa</taxon>
        <taxon>Cnidaria</taxon>
        <taxon>Myxozoa</taxon>
        <taxon>Myxosporea</taxon>
        <taxon>Bivalvulida</taxon>
        <taxon>Platysporina</taxon>
        <taxon>Myxobolidae</taxon>
        <taxon>Thelohanellus</taxon>
    </lineage>
</organism>
<accession>A0A0C2MZW9</accession>
<dbReference type="OrthoDB" id="671595at2759"/>